<evidence type="ECO:0000313" key="2">
    <source>
        <dbReference type="EMBL" id="KFB87059.1"/>
    </source>
</evidence>
<accession>A0ABR4U507</accession>
<feature type="chain" id="PRO_5045679178" description="Virginiamycin B lyase" evidence="1">
    <location>
        <begin position="25"/>
        <end position="330"/>
    </location>
</feature>
<keyword evidence="3" id="KW-1185">Reference proteome</keyword>
<name>A0ABR4U507_9GAMM</name>
<proteinExistence type="predicted"/>
<dbReference type="InterPro" id="IPR011042">
    <property type="entry name" value="6-blade_b-propeller_TolB-like"/>
</dbReference>
<comment type="caution">
    <text evidence="2">The sequence shown here is derived from an EMBL/GenBank/DDBJ whole genome shotgun (WGS) entry which is preliminary data.</text>
</comment>
<evidence type="ECO:0000313" key="3">
    <source>
        <dbReference type="Proteomes" id="UP000028721"/>
    </source>
</evidence>
<dbReference type="SUPFAM" id="SSF63829">
    <property type="entry name" value="Calcium-dependent phosphotriesterase"/>
    <property type="match status" value="1"/>
</dbReference>
<dbReference type="Gene3D" id="2.120.10.30">
    <property type="entry name" value="TolB, C-terminal domain"/>
    <property type="match status" value="1"/>
</dbReference>
<dbReference type="EMBL" id="JGVP01000036">
    <property type="protein sequence ID" value="KFB87059.1"/>
    <property type="molecule type" value="Genomic_DNA"/>
</dbReference>
<sequence>MKYRTTWVALTALILAMATPAASAAAISDTTCTPASMTLPSGALYPNGIARASDGTLYVGLVTSGRILRKRPNENWETFFAGADTVFASTTLRLDEQRGLLWGNSPDFLPTGQTRAHRVFALNVSNATINRSLTLPEGGMGNDMVLAKDGTVYLTETKAGSIMRLRPGEASFQIIFRDQRLSGPNGIGAAGIVLINDNVMAVANFGSGKLYTLSYGEATPQLAEILLPRTIENPDGMGLAPDGSLIVLENGIKSGQGRILRITDPGAAGMHSIEVIREGMESPVNLDITPQGCAFVSEARIRHRLLPGRETEVPDSFRIYQLQLPLTTAN</sequence>
<organism evidence="2 3">
    <name type="scientific">Serratia grimesii</name>
    <dbReference type="NCBI Taxonomy" id="82995"/>
    <lineage>
        <taxon>Bacteria</taxon>
        <taxon>Pseudomonadati</taxon>
        <taxon>Pseudomonadota</taxon>
        <taxon>Gammaproteobacteria</taxon>
        <taxon>Enterobacterales</taxon>
        <taxon>Yersiniaceae</taxon>
        <taxon>Serratia</taxon>
    </lineage>
</organism>
<protein>
    <recommendedName>
        <fullName evidence="4">Virginiamycin B lyase</fullName>
    </recommendedName>
</protein>
<dbReference type="Proteomes" id="UP000028721">
    <property type="component" value="Unassembled WGS sequence"/>
</dbReference>
<evidence type="ECO:0008006" key="4">
    <source>
        <dbReference type="Google" id="ProtNLM"/>
    </source>
</evidence>
<reference evidence="2 3" key="1">
    <citation type="submission" date="2014-03" db="EMBL/GenBank/DDBJ databases">
        <title>Draft genome sequence of the Serratia grimesii strain a2.</title>
        <authorList>
            <person name="Toymentseva A."/>
            <person name="Kazakov S."/>
            <person name="Giliazeva A."/>
            <person name="Ismagilova R."/>
            <person name="Shah R."/>
            <person name="Sharipova M."/>
            <person name="Khaitlina S."/>
            <person name="Mardanova A."/>
        </authorList>
    </citation>
    <scope>NUCLEOTIDE SEQUENCE [LARGE SCALE GENOMIC DNA]</scope>
    <source>
        <strain evidence="2 3">A2</strain>
    </source>
</reference>
<keyword evidence="1" id="KW-0732">Signal</keyword>
<evidence type="ECO:0000256" key="1">
    <source>
        <dbReference type="SAM" id="SignalP"/>
    </source>
</evidence>
<feature type="signal peptide" evidence="1">
    <location>
        <begin position="1"/>
        <end position="24"/>
    </location>
</feature>
<gene>
    <name evidence="2" type="ORF">CR62_15565</name>
</gene>